<dbReference type="Pfam" id="PF25963">
    <property type="entry name" value="Beta-barrel_AAEA"/>
    <property type="match status" value="1"/>
</dbReference>
<comment type="similarity">
    <text evidence="2">Belongs to the membrane fusion protein (MFP) (TC 8.A.1) family.</text>
</comment>
<feature type="transmembrane region" description="Helical" evidence="9">
    <location>
        <begin position="20"/>
        <end position="40"/>
    </location>
</feature>
<sequence>MTEVSKPTVSNPKNTRKKALSIFFFILILITVLTGLYWFFFIKNYQTTEDAYVSGNQVMISSQIAGNVRQINAENMDFVHAGDVLLELDDTDYQLSFNQAQNTLASAVRQISQLGYTVKQLEATVQANQTALTKAQGDLARREQLGKSGAIDKESLQHAREAVMTAEANLKAVKNQLAANKSLLMNVPLKEQPEIQKAISSVKQAWLNLQRTKITSPVDGYVARRSTQVGQKVAVGSALMAIISNEQMWVDANFKETQLKDMRIGQPVKLSFDLYGHDVKFDGKVEGIEMGTGSAFSLLPAQNATGNWIKVVQRVPVRISLDAQQIANYPLRMGLSTLVEVNISDTRGEMLSQQKRTAPLYSTNTLNYDQSAVENLIEKLFAITQTKACPSCKNLLKVLPLASLR</sequence>
<evidence type="ECO:0000256" key="4">
    <source>
        <dbReference type="ARBA" id="ARBA00022475"/>
    </source>
</evidence>
<dbReference type="Proteomes" id="UP000253728">
    <property type="component" value="Unassembled WGS sequence"/>
</dbReference>
<keyword evidence="4" id="KW-1003">Cell membrane</keyword>
<dbReference type="Pfam" id="PF25885">
    <property type="entry name" value="HH_EMRA"/>
    <property type="match status" value="1"/>
</dbReference>
<dbReference type="GO" id="GO:0046677">
    <property type="term" value="P:response to antibiotic"/>
    <property type="evidence" value="ECO:0007669"/>
    <property type="project" value="UniProtKB-ARBA"/>
</dbReference>
<dbReference type="Gene3D" id="1.10.287.470">
    <property type="entry name" value="Helix hairpin bin"/>
    <property type="match status" value="1"/>
</dbReference>
<evidence type="ECO:0000256" key="8">
    <source>
        <dbReference type="ARBA" id="ARBA00023136"/>
    </source>
</evidence>
<keyword evidence="7 9" id="KW-1133">Transmembrane helix</keyword>
<evidence type="ECO:0000256" key="1">
    <source>
        <dbReference type="ARBA" id="ARBA00004383"/>
    </source>
</evidence>
<feature type="domain" description="p-hydroxybenzoic acid efflux pump subunit AaeA-like beta-barrel" evidence="11">
    <location>
        <begin position="249"/>
        <end position="329"/>
    </location>
</feature>
<protein>
    <submittedName>
        <fullName evidence="12">Inner membrane protein yibH</fullName>
    </submittedName>
</protein>
<dbReference type="STRING" id="732.ADJ80_10035"/>
<dbReference type="PANTHER" id="PTHR30386:SF19">
    <property type="entry name" value="MULTIDRUG EXPORT PROTEIN EMRA-RELATED"/>
    <property type="match status" value="1"/>
</dbReference>
<organism evidence="12 13">
    <name type="scientific">Aggregatibacter aphrophilus</name>
    <name type="common">Haemophilus aphrophilus</name>
    <dbReference type="NCBI Taxonomy" id="732"/>
    <lineage>
        <taxon>Bacteria</taxon>
        <taxon>Pseudomonadati</taxon>
        <taxon>Pseudomonadota</taxon>
        <taxon>Gammaproteobacteria</taxon>
        <taxon>Pasteurellales</taxon>
        <taxon>Pasteurellaceae</taxon>
        <taxon>Aggregatibacter</taxon>
    </lineage>
</organism>
<keyword evidence="8 9" id="KW-0472">Membrane</keyword>
<dbReference type="AlphaFoldDB" id="A0A336N3J1"/>
<dbReference type="SUPFAM" id="SSF111369">
    <property type="entry name" value="HlyD-like secretion proteins"/>
    <property type="match status" value="1"/>
</dbReference>
<dbReference type="PANTHER" id="PTHR30386">
    <property type="entry name" value="MEMBRANE FUSION SUBUNIT OF EMRAB-TOLC MULTIDRUG EFFLUX PUMP"/>
    <property type="match status" value="1"/>
</dbReference>
<keyword evidence="6 9" id="KW-0812">Transmembrane</keyword>
<dbReference type="EMBL" id="UFSP01000001">
    <property type="protein sequence ID" value="SSY93262.1"/>
    <property type="molecule type" value="Genomic_DNA"/>
</dbReference>
<dbReference type="GO" id="GO:0005886">
    <property type="term" value="C:plasma membrane"/>
    <property type="evidence" value="ECO:0007669"/>
    <property type="project" value="UniProtKB-SubCell"/>
</dbReference>
<keyword evidence="5" id="KW-0997">Cell inner membrane</keyword>
<dbReference type="InterPro" id="IPR005694">
    <property type="entry name" value="MFP_proteobact"/>
</dbReference>
<dbReference type="Gene3D" id="2.40.30.170">
    <property type="match status" value="1"/>
</dbReference>
<gene>
    <name evidence="12" type="primary">yibH</name>
    <name evidence="12" type="ORF">NCTC5908_00270</name>
</gene>
<evidence type="ECO:0000313" key="12">
    <source>
        <dbReference type="EMBL" id="SSY93262.1"/>
    </source>
</evidence>
<evidence type="ECO:0000313" key="13">
    <source>
        <dbReference type="Proteomes" id="UP000253728"/>
    </source>
</evidence>
<evidence type="ECO:0000256" key="5">
    <source>
        <dbReference type="ARBA" id="ARBA00022519"/>
    </source>
</evidence>
<reference evidence="12 13" key="1">
    <citation type="submission" date="2018-06" db="EMBL/GenBank/DDBJ databases">
        <authorList>
            <consortium name="Pathogen Informatics"/>
            <person name="Doyle S."/>
        </authorList>
    </citation>
    <scope>NUCLEOTIDE SEQUENCE [LARGE SCALE GENOMIC DNA]</scope>
    <source>
        <strain evidence="12 13">NCTC5908</strain>
    </source>
</reference>
<dbReference type="InterPro" id="IPR050739">
    <property type="entry name" value="MFP"/>
</dbReference>
<evidence type="ECO:0000256" key="9">
    <source>
        <dbReference type="SAM" id="Phobius"/>
    </source>
</evidence>
<accession>A0A336N3J1</accession>
<comment type="subcellular location">
    <subcellularLocation>
        <location evidence="1">Cell inner membrane</location>
        <topology evidence="1">Single-pass membrane protein</topology>
        <orientation evidence="1">Periplasmic side</orientation>
    </subcellularLocation>
</comment>
<evidence type="ECO:0000259" key="10">
    <source>
        <dbReference type="Pfam" id="PF25885"/>
    </source>
</evidence>
<evidence type="ECO:0000256" key="7">
    <source>
        <dbReference type="ARBA" id="ARBA00022989"/>
    </source>
</evidence>
<feature type="domain" description="Multidrug export protein EmrA/FarA alpha-helical hairpin" evidence="10">
    <location>
        <begin position="91"/>
        <end position="212"/>
    </location>
</feature>
<evidence type="ECO:0000256" key="3">
    <source>
        <dbReference type="ARBA" id="ARBA00022448"/>
    </source>
</evidence>
<name>A0A336N3J1_AGGAP</name>
<dbReference type="FunFam" id="2.40.30.170:FF:000003">
    <property type="entry name" value="Multidrug resistance protein A"/>
    <property type="match status" value="1"/>
</dbReference>
<evidence type="ECO:0000256" key="2">
    <source>
        <dbReference type="ARBA" id="ARBA00009477"/>
    </source>
</evidence>
<evidence type="ECO:0000256" key="6">
    <source>
        <dbReference type="ARBA" id="ARBA00022692"/>
    </source>
</evidence>
<dbReference type="NCBIfam" id="TIGR00998">
    <property type="entry name" value="8a0101"/>
    <property type="match status" value="1"/>
</dbReference>
<dbReference type="GO" id="GO:0042910">
    <property type="term" value="F:xenobiotic transmembrane transporter activity"/>
    <property type="evidence" value="ECO:0007669"/>
    <property type="project" value="InterPro"/>
</dbReference>
<dbReference type="InterPro" id="IPR058633">
    <property type="entry name" value="EmrA/FarA_HH"/>
</dbReference>
<evidence type="ECO:0000259" key="11">
    <source>
        <dbReference type="Pfam" id="PF25963"/>
    </source>
</evidence>
<proteinExistence type="inferred from homology"/>
<dbReference type="GO" id="GO:0015721">
    <property type="term" value="P:bile acid and bile salt transport"/>
    <property type="evidence" value="ECO:0007669"/>
    <property type="project" value="UniProtKB-ARBA"/>
</dbReference>
<dbReference type="InterPro" id="IPR058634">
    <property type="entry name" value="AaeA-lik-b-barrel"/>
</dbReference>
<keyword evidence="3" id="KW-0813">Transport</keyword>
<dbReference type="GO" id="GO:1990961">
    <property type="term" value="P:xenobiotic detoxification by transmembrane export across the plasma membrane"/>
    <property type="evidence" value="ECO:0007669"/>
    <property type="project" value="InterPro"/>
</dbReference>